<dbReference type="Gene3D" id="1.20.1740.10">
    <property type="entry name" value="Amino acid/polyamine transporter I"/>
    <property type="match status" value="1"/>
</dbReference>
<gene>
    <name evidence="7" type="ORF">GCM10007383_00960</name>
</gene>
<sequence>MKNPVDKGLLRSLTLMDAIGIGLGAIIGAGIFVVTGIAAGVSGPAFIIGLLAAGIIAAFNALSSAQLAAVYPHSGGTYEYGYILINPAFGFSAGWMFLISKLSAAGVVAIGFGSYFHQLVPIVSPITLSIMAVILLTAANYFGIKKVGILNFAIITVTLISLLYLTFSGISEIKEENFKPFAPFGISGIAEAAAILFFAFTGYARIATLAEEVAEPKKTIPKAIIITIVTAIVLYVAISIVAIGVIGSEKMANSTSPLQVVANALSTPAISTIITIGASTAMLGVLLSQVLGISRMMLAMGRRRDLPPIFQNIHSQYQVPHIGIVVTGAIILLFTILGSFEFIVRAATFTILLYYSITNIAAIRQPLKERLYGKFIPICGLLGCLIMSVSLPINVIISGVGLLIIGFVIRFLVHKVYR</sequence>
<feature type="transmembrane region" description="Helical" evidence="5">
    <location>
        <begin position="224"/>
        <end position="248"/>
    </location>
</feature>
<dbReference type="PANTHER" id="PTHR42770:SF7">
    <property type="entry name" value="MEMBRANE PROTEIN"/>
    <property type="match status" value="1"/>
</dbReference>
<reference evidence="7" key="1">
    <citation type="journal article" date="2014" name="Int. J. Syst. Evol. Microbiol.">
        <title>Complete genome sequence of Corynebacterium casei LMG S-19264T (=DSM 44701T), isolated from a smear-ripened cheese.</title>
        <authorList>
            <consortium name="US DOE Joint Genome Institute (JGI-PGF)"/>
            <person name="Walter F."/>
            <person name="Albersmeier A."/>
            <person name="Kalinowski J."/>
            <person name="Ruckert C."/>
        </authorList>
    </citation>
    <scope>NUCLEOTIDE SEQUENCE</scope>
    <source>
        <strain evidence="7">KCTC 12113</strain>
    </source>
</reference>
<dbReference type="PANTHER" id="PTHR42770">
    <property type="entry name" value="AMINO ACID TRANSPORTER-RELATED"/>
    <property type="match status" value="1"/>
</dbReference>
<evidence type="ECO:0000256" key="4">
    <source>
        <dbReference type="ARBA" id="ARBA00023136"/>
    </source>
</evidence>
<dbReference type="EMBL" id="BMWP01000001">
    <property type="protein sequence ID" value="GGW21939.1"/>
    <property type="molecule type" value="Genomic_DNA"/>
</dbReference>
<evidence type="ECO:0000259" key="6">
    <source>
        <dbReference type="Pfam" id="PF00324"/>
    </source>
</evidence>
<feature type="transmembrane region" description="Helical" evidence="5">
    <location>
        <begin position="319"/>
        <end position="337"/>
    </location>
</feature>
<keyword evidence="2 5" id="KW-0812">Transmembrane</keyword>
<comment type="subcellular location">
    <subcellularLocation>
        <location evidence="1">Membrane</location>
        <topology evidence="1">Multi-pass membrane protein</topology>
    </subcellularLocation>
</comment>
<evidence type="ECO:0000313" key="7">
    <source>
        <dbReference type="EMBL" id="GGW21939.1"/>
    </source>
</evidence>
<feature type="transmembrane region" description="Helical" evidence="5">
    <location>
        <begin position="149"/>
        <end position="170"/>
    </location>
</feature>
<feature type="transmembrane region" description="Helical" evidence="5">
    <location>
        <begin position="122"/>
        <end position="142"/>
    </location>
</feature>
<keyword evidence="4 5" id="KW-0472">Membrane</keyword>
<keyword evidence="8" id="KW-1185">Reference proteome</keyword>
<keyword evidence="3 5" id="KW-1133">Transmembrane helix</keyword>
<feature type="transmembrane region" description="Helical" evidence="5">
    <location>
        <begin position="12"/>
        <end position="39"/>
    </location>
</feature>
<feature type="transmembrane region" description="Helical" evidence="5">
    <location>
        <begin position="182"/>
        <end position="203"/>
    </location>
</feature>
<evidence type="ECO:0000256" key="1">
    <source>
        <dbReference type="ARBA" id="ARBA00004141"/>
    </source>
</evidence>
<dbReference type="RefSeq" id="WP_026815103.1">
    <property type="nucleotide sequence ID" value="NZ_BMWP01000001.1"/>
</dbReference>
<dbReference type="GO" id="GO:0055085">
    <property type="term" value="P:transmembrane transport"/>
    <property type="evidence" value="ECO:0007669"/>
    <property type="project" value="InterPro"/>
</dbReference>
<organism evidence="7 8">
    <name type="scientific">Arenibacter certesii</name>
    <dbReference type="NCBI Taxonomy" id="228955"/>
    <lineage>
        <taxon>Bacteria</taxon>
        <taxon>Pseudomonadati</taxon>
        <taxon>Bacteroidota</taxon>
        <taxon>Flavobacteriia</taxon>
        <taxon>Flavobacteriales</taxon>
        <taxon>Flavobacteriaceae</taxon>
        <taxon>Arenibacter</taxon>
    </lineage>
</organism>
<dbReference type="InterPro" id="IPR004841">
    <property type="entry name" value="AA-permease/SLC12A_dom"/>
</dbReference>
<feature type="domain" description="Amino acid permease/ SLC12A" evidence="6">
    <location>
        <begin position="20"/>
        <end position="412"/>
    </location>
</feature>
<dbReference type="AlphaFoldDB" id="A0A918ILZ2"/>
<name>A0A918ILZ2_9FLAO</name>
<evidence type="ECO:0000256" key="5">
    <source>
        <dbReference type="SAM" id="Phobius"/>
    </source>
</evidence>
<feature type="transmembrane region" description="Helical" evidence="5">
    <location>
        <begin position="371"/>
        <end position="389"/>
    </location>
</feature>
<dbReference type="InterPro" id="IPR050367">
    <property type="entry name" value="APC_superfamily"/>
</dbReference>
<dbReference type="Proteomes" id="UP000634668">
    <property type="component" value="Unassembled WGS sequence"/>
</dbReference>
<feature type="transmembrane region" description="Helical" evidence="5">
    <location>
        <begin position="343"/>
        <end position="362"/>
    </location>
</feature>
<feature type="transmembrane region" description="Helical" evidence="5">
    <location>
        <begin position="268"/>
        <end position="298"/>
    </location>
</feature>
<feature type="transmembrane region" description="Helical" evidence="5">
    <location>
        <begin position="83"/>
        <end position="116"/>
    </location>
</feature>
<dbReference type="GO" id="GO:0016020">
    <property type="term" value="C:membrane"/>
    <property type="evidence" value="ECO:0007669"/>
    <property type="project" value="UniProtKB-SubCell"/>
</dbReference>
<comment type="caution">
    <text evidence="7">The sequence shown here is derived from an EMBL/GenBank/DDBJ whole genome shotgun (WGS) entry which is preliminary data.</text>
</comment>
<dbReference type="Pfam" id="PF00324">
    <property type="entry name" value="AA_permease"/>
    <property type="match status" value="1"/>
</dbReference>
<feature type="transmembrane region" description="Helical" evidence="5">
    <location>
        <begin position="395"/>
        <end position="413"/>
    </location>
</feature>
<feature type="transmembrane region" description="Helical" evidence="5">
    <location>
        <begin position="45"/>
        <end position="71"/>
    </location>
</feature>
<reference evidence="7" key="2">
    <citation type="submission" date="2020-09" db="EMBL/GenBank/DDBJ databases">
        <authorList>
            <person name="Sun Q."/>
            <person name="Kim S."/>
        </authorList>
    </citation>
    <scope>NUCLEOTIDE SEQUENCE</scope>
    <source>
        <strain evidence="7">KCTC 12113</strain>
    </source>
</reference>
<accession>A0A918ILZ2</accession>
<evidence type="ECO:0000256" key="2">
    <source>
        <dbReference type="ARBA" id="ARBA00022692"/>
    </source>
</evidence>
<evidence type="ECO:0000313" key="8">
    <source>
        <dbReference type="Proteomes" id="UP000634668"/>
    </source>
</evidence>
<proteinExistence type="predicted"/>
<evidence type="ECO:0000256" key="3">
    <source>
        <dbReference type="ARBA" id="ARBA00022989"/>
    </source>
</evidence>
<protein>
    <submittedName>
        <fullName evidence="7">Amino acid permease</fullName>
    </submittedName>
</protein>
<dbReference type="PIRSF" id="PIRSF006060">
    <property type="entry name" value="AA_transporter"/>
    <property type="match status" value="1"/>
</dbReference>